<feature type="domain" description="Factor of DNA methylation 1-5/IDN2" evidence="2">
    <location>
        <begin position="225"/>
        <end position="355"/>
    </location>
</feature>
<evidence type="ECO:0000256" key="1">
    <source>
        <dbReference type="SAM" id="Coils"/>
    </source>
</evidence>
<keyword evidence="4" id="KW-1185">Reference proteome</keyword>
<gene>
    <name evidence="3" type="ORF">HS088_TW09G00731</name>
</gene>
<dbReference type="EMBL" id="JAAARO010000009">
    <property type="protein sequence ID" value="KAF5742680.1"/>
    <property type="molecule type" value="Genomic_DNA"/>
</dbReference>
<dbReference type="InterPro" id="IPR045177">
    <property type="entry name" value="FDM1-5/IDN2"/>
</dbReference>
<feature type="coiled-coil region" evidence="1">
    <location>
        <begin position="106"/>
        <end position="205"/>
    </location>
</feature>
<dbReference type="Proteomes" id="UP000593562">
    <property type="component" value="Unassembled WGS sequence"/>
</dbReference>
<accession>A0A7J7D8I9</accession>
<evidence type="ECO:0000313" key="3">
    <source>
        <dbReference type="EMBL" id="KAF5742680.1"/>
    </source>
</evidence>
<dbReference type="InterPro" id="IPR005379">
    <property type="entry name" value="FDM1-5/IDN2_XH"/>
</dbReference>
<reference evidence="3 4" key="1">
    <citation type="journal article" date="2020" name="Nat. Commun.">
        <title>Genome of Tripterygium wilfordii and identification of cytochrome P450 involved in triptolide biosynthesis.</title>
        <authorList>
            <person name="Tu L."/>
            <person name="Su P."/>
            <person name="Zhang Z."/>
            <person name="Gao L."/>
            <person name="Wang J."/>
            <person name="Hu T."/>
            <person name="Zhou J."/>
            <person name="Zhang Y."/>
            <person name="Zhao Y."/>
            <person name="Liu Y."/>
            <person name="Song Y."/>
            <person name="Tong Y."/>
            <person name="Lu Y."/>
            <person name="Yang J."/>
            <person name="Xu C."/>
            <person name="Jia M."/>
            <person name="Peters R.J."/>
            <person name="Huang L."/>
            <person name="Gao W."/>
        </authorList>
    </citation>
    <scope>NUCLEOTIDE SEQUENCE [LARGE SCALE GENOMIC DNA]</scope>
    <source>
        <strain evidence="4">cv. XIE 37</strain>
        <tissue evidence="3">Leaf</tissue>
    </source>
</reference>
<sequence>MGSHHWETELKKERKLVAELSQEIDVKNKKILEMEYRYKENVATTKKLVFGLIKKINSKDRSLFELEQKYDETSTTMRWLKHKKTKLEEEHKDEIRERDLINLNLTRDMELRKTELQQQAQELEECKAQYALECSRLTDEIKKLKGKLQNEDSTGSENNSRAQINALREELMEQAEAMQDLEMLYQTLIIKESRSNQELQEARRESILGMEKKNLLSDQTTIQIKRMGEVDHKAFHLTCSVKYPSEDCEEISAKLCSTWQEHVRDPHWHPFKKDIINGRLHEIIDDNDEKLKELKKEYGEVMYRAVTNALLELNDYNPSGSYPVRELWNVKEDKRAALKEIIHFLINKFRTRKRKRS</sequence>
<dbReference type="Pfam" id="PF03469">
    <property type="entry name" value="XH"/>
    <property type="match status" value="1"/>
</dbReference>
<proteinExistence type="predicted"/>
<dbReference type="OrthoDB" id="1892195at2759"/>
<organism evidence="3 4">
    <name type="scientific">Tripterygium wilfordii</name>
    <name type="common">Thunder God vine</name>
    <dbReference type="NCBI Taxonomy" id="458696"/>
    <lineage>
        <taxon>Eukaryota</taxon>
        <taxon>Viridiplantae</taxon>
        <taxon>Streptophyta</taxon>
        <taxon>Embryophyta</taxon>
        <taxon>Tracheophyta</taxon>
        <taxon>Spermatophyta</taxon>
        <taxon>Magnoliopsida</taxon>
        <taxon>eudicotyledons</taxon>
        <taxon>Gunneridae</taxon>
        <taxon>Pentapetalae</taxon>
        <taxon>rosids</taxon>
        <taxon>fabids</taxon>
        <taxon>Celastrales</taxon>
        <taxon>Celastraceae</taxon>
        <taxon>Tripterygium</taxon>
    </lineage>
</organism>
<name>A0A7J7D8I9_TRIWF</name>
<protein>
    <submittedName>
        <fullName evidence="3">Putative XH/XS domain-containing protein</fullName>
    </submittedName>
</protein>
<comment type="caution">
    <text evidence="3">The sequence shown here is derived from an EMBL/GenBank/DDBJ whole genome shotgun (WGS) entry which is preliminary data.</text>
</comment>
<keyword evidence="1" id="KW-0175">Coiled coil</keyword>
<evidence type="ECO:0000259" key="2">
    <source>
        <dbReference type="Pfam" id="PF03469"/>
    </source>
</evidence>
<dbReference type="AlphaFoldDB" id="A0A7J7D8I9"/>
<dbReference type="PANTHER" id="PTHR21596:SF82">
    <property type="entry name" value="FACTOR OF DNA METHYLATION 5-LIKE"/>
    <property type="match status" value="1"/>
</dbReference>
<dbReference type="PANTHER" id="PTHR21596">
    <property type="entry name" value="RIBONUCLEASE P SUBUNIT P38"/>
    <property type="match status" value="1"/>
</dbReference>
<evidence type="ECO:0000313" key="4">
    <source>
        <dbReference type="Proteomes" id="UP000593562"/>
    </source>
</evidence>
<dbReference type="GO" id="GO:0080188">
    <property type="term" value="P:gene silencing by siRNA-directed DNA methylation"/>
    <property type="evidence" value="ECO:0007669"/>
    <property type="project" value="InterPro"/>
</dbReference>
<dbReference type="InParanoid" id="A0A7J7D8I9"/>